<feature type="modified residue" description="Phosphohistidine" evidence="12">
    <location>
        <position position="750"/>
    </location>
</feature>
<dbReference type="Pfam" id="PF01627">
    <property type="entry name" value="Hpt"/>
    <property type="match status" value="1"/>
</dbReference>
<protein>
    <recommendedName>
        <fullName evidence="3">histidine kinase</fullName>
        <ecNumber evidence="3">2.7.13.3</ecNumber>
    </recommendedName>
</protein>
<dbReference type="Pfam" id="PF00512">
    <property type="entry name" value="HisKA"/>
    <property type="match status" value="1"/>
</dbReference>
<sequence>MVEFESDLLLSILDKNQDGIIVIDKAMRVVFWNRWMEKTSRIRRTDVIGKILTEAFPELVNTRVMQGIDSALSRGLPTTLSHRLTNRPFPLFQPALDPKVSERMCQVVYISGIRQKDKTFMCVLQIQDVTTVVSREQLLRHQTELLEAAREAAFSANKAKGDFLANMSHEIRTPMNAIIGMTYLLLKTTLDEKQLDYLLKVQSAAKSLLGIINDILDFSKIEAGRLEIEYIPFHLDEVLNNISNLITIKTDEKNLEFCFSIAKNVPLVLIGDPLRLGQILTNLANNAVKFTSKGEIIIHIEAEQLTDETVYLHFSVNDTGIGLTQEQIGNLFQAFSQADTSTTRQYGGTGLGLSICKRLVEMMGGSIWVESEPGVGSSFHFTAGFARQNAERRRFRLPKDEYVGLRVLLADDNPASRDILKDTLESFSFKVTPVASGKEALAEIKQSGDNPFDLAFIDWKMPEMNGIDTIEEINRLLPQTKIPKIIMVTAYGREEVLHAIKGVHMDSFLIKPVSLSVMYDTILSVFGEDTQRSSLASPSADKEIAGLKRLAGAHILLVEDNDINRQVATELLEIKSFRVDTAVNGIEAVAAVTKHTYDAVLMDIQMPDMDGYEAARTIRAKEKCRDLPIIAMTANVLSGDSEKCIAAGMNAHVGKPFEPAALYGTLVRWIKPREFAEVIPAQKTPLSSSKGMLPSDFQKIDTKTGIRRMGGNTALYIKMLNEFREKYRDFMGILKDGLSGGCPDIYRIVHTMSGVAGTIGAFELHRASQGLEHALKDGHTDTTELEPLVAAFQLKLDEVMEDLSRLGSAKPAEAARLTAPSRDIKINEALSAQLQRLAATLEKGDADAATELDALKAMLRDLPEIEDLAEIKRQIDNYDYDKASETLAKFAGVLKQDVSL</sequence>
<evidence type="ECO:0000256" key="8">
    <source>
        <dbReference type="ARBA" id="ARBA00022840"/>
    </source>
</evidence>
<organism evidence="18 19">
    <name type="scientific">Candidatus Magnetominusculus xianensis</name>
    <dbReference type="NCBI Taxonomy" id="1748249"/>
    <lineage>
        <taxon>Bacteria</taxon>
        <taxon>Pseudomonadati</taxon>
        <taxon>Nitrospirota</taxon>
        <taxon>Nitrospiria</taxon>
        <taxon>Nitrospirales</taxon>
        <taxon>Nitrospiraceae</taxon>
        <taxon>Candidatus Magnetominusculus</taxon>
    </lineage>
</organism>
<dbReference type="Gene3D" id="3.40.50.2300">
    <property type="match status" value="2"/>
</dbReference>
<dbReference type="InterPro" id="IPR005467">
    <property type="entry name" value="His_kinase_dom"/>
</dbReference>
<keyword evidence="18" id="KW-0418">Kinase</keyword>
<evidence type="ECO:0000256" key="5">
    <source>
        <dbReference type="ARBA" id="ARBA00022553"/>
    </source>
</evidence>
<proteinExistence type="predicted"/>
<dbReference type="Pfam" id="PF00072">
    <property type="entry name" value="Response_reg"/>
    <property type="match status" value="2"/>
</dbReference>
<dbReference type="CDD" id="cd16922">
    <property type="entry name" value="HATPase_EvgS-ArcB-TorS-like"/>
    <property type="match status" value="1"/>
</dbReference>
<dbReference type="InterPro" id="IPR035965">
    <property type="entry name" value="PAS-like_dom_sf"/>
</dbReference>
<dbReference type="PANTHER" id="PTHR45339:SF1">
    <property type="entry name" value="HYBRID SIGNAL TRANSDUCTION HISTIDINE KINASE J"/>
    <property type="match status" value="1"/>
</dbReference>
<keyword evidence="8" id="KW-0067">ATP-binding</keyword>
<feature type="domain" description="Response regulatory" evidence="15">
    <location>
        <begin position="554"/>
        <end position="670"/>
    </location>
</feature>
<dbReference type="SMART" id="SM00448">
    <property type="entry name" value="REC"/>
    <property type="match status" value="2"/>
</dbReference>
<dbReference type="Gene3D" id="1.10.287.130">
    <property type="match status" value="1"/>
</dbReference>
<evidence type="ECO:0000256" key="6">
    <source>
        <dbReference type="ARBA" id="ARBA00022692"/>
    </source>
</evidence>
<dbReference type="PANTHER" id="PTHR45339">
    <property type="entry name" value="HYBRID SIGNAL TRANSDUCTION HISTIDINE KINASE J"/>
    <property type="match status" value="1"/>
</dbReference>
<dbReference type="InterPro" id="IPR001789">
    <property type="entry name" value="Sig_transdc_resp-reg_receiver"/>
</dbReference>
<dbReference type="SUPFAM" id="SSF47226">
    <property type="entry name" value="Histidine-containing phosphotransfer domain, HPT domain"/>
    <property type="match status" value="1"/>
</dbReference>
<dbReference type="InterPro" id="IPR036890">
    <property type="entry name" value="HATPase_C_sf"/>
</dbReference>
<evidence type="ECO:0000259" key="16">
    <source>
        <dbReference type="PROSITE" id="PS50112"/>
    </source>
</evidence>
<dbReference type="PRINTS" id="PR00344">
    <property type="entry name" value="BCTRLSENSOR"/>
</dbReference>
<dbReference type="RefSeq" id="WP_085050719.1">
    <property type="nucleotide sequence ID" value="NZ_LNQR01000004.1"/>
</dbReference>
<keyword evidence="5 13" id="KW-0597">Phosphoprotein</keyword>
<dbReference type="InterPro" id="IPR000014">
    <property type="entry name" value="PAS"/>
</dbReference>
<dbReference type="SUPFAM" id="SSF55785">
    <property type="entry name" value="PYP-like sensor domain (PAS domain)"/>
    <property type="match status" value="1"/>
</dbReference>
<dbReference type="PROSITE" id="PS50109">
    <property type="entry name" value="HIS_KIN"/>
    <property type="match status" value="1"/>
</dbReference>
<evidence type="ECO:0000259" key="15">
    <source>
        <dbReference type="PROSITE" id="PS50110"/>
    </source>
</evidence>
<dbReference type="InterPro" id="IPR036641">
    <property type="entry name" value="HPT_dom_sf"/>
</dbReference>
<dbReference type="PROSITE" id="PS50894">
    <property type="entry name" value="HPT"/>
    <property type="match status" value="1"/>
</dbReference>
<dbReference type="SUPFAM" id="SSF52172">
    <property type="entry name" value="CheY-like"/>
    <property type="match status" value="2"/>
</dbReference>
<feature type="domain" description="Histidine kinase" evidence="14">
    <location>
        <begin position="166"/>
        <end position="387"/>
    </location>
</feature>
<dbReference type="InterPro" id="IPR013767">
    <property type="entry name" value="PAS_fold"/>
</dbReference>
<dbReference type="Gene3D" id="3.30.450.20">
    <property type="entry name" value="PAS domain"/>
    <property type="match status" value="1"/>
</dbReference>
<evidence type="ECO:0000256" key="2">
    <source>
        <dbReference type="ARBA" id="ARBA00004651"/>
    </source>
</evidence>
<evidence type="ECO:0000259" key="14">
    <source>
        <dbReference type="PROSITE" id="PS50109"/>
    </source>
</evidence>
<dbReference type="InterPro" id="IPR004358">
    <property type="entry name" value="Sig_transdc_His_kin-like_C"/>
</dbReference>
<evidence type="ECO:0000259" key="17">
    <source>
        <dbReference type="PROSITE" id="PS50894"/>
    </source>
</evidence>
<evidence type="ECO:0000256" key="13">
    <source>
        <dbReference type="PROSITE-ProRule" id="PRU00169"/>
    </source>
</evidence>
<dbReference type="Proteomes" id="UP000060487">
    <property type="component" value="Unassembled WGS sequence"/>
</dbReference>
<feature type="modified residue" description="4-aspartylphosphate" evidence="13">
    <location>
        <position position="603"/>
    </location>
</feature>
<dbReference type="SMART" id="SM00387">
    <property type="entry name" value="HATPase_c"/>
    <property type="match status" value="1"/>
</dbReference>
<evidence type="ECO:0000256" key="4">
    <source>
        <dbReference type="ARBA" id="ARBA00022475"/>
    </source>
</evidence>
<dbReference type="CDD" id="cd17546">
    <property type="entry name" value="REC_hyHK_CKI1_RcsC-like"/>
    <property type="match status" value="2"/>
</dbReference>
<dbReference type="PROSITE" id="PS50112">
    <property type="entry name" value="PAS"/>
    <property type="match status" value="1"/>
</dbReference>
<feature type="domain" description="PAS" evidence="16">
    <location>
        <begin position="5"/>
        <end position="75"/>
    </location>
</feature>
<dbReference type="InterPro" id="IPR003661">
    <property type="entry name" value="HisK_dim/P_dom"/>
</dbReference>
<comment type="subcellular location">
    <subcellularLocation>
        <location evidence="2">Cell membrane</location>
        <topology evidence="2">Multi-pass membrane protein</topology>
    </subcellularLocation>
</comment>
<reference evidence="18 19" key="1">
    <citation type="submission" date="2015-11" db="EMBL/GenBank/DDBJ databases">
        <authorList>
            <person name="Lin W."/>
        </authorList>
    </citation>
    <scope>NUCLEOTIDE SEQUENCE [LARGE SCALE GENOMIC DNA]</scope>
    <source>
        <strain evidence="18 19">HCH-1</strain>
    </source>
</reference>
<name>A0ABR5SJI6_9BACT</name>
<dbReference type="SUPFAM" id="SSF47384">
    <property type="entry name" value="Homodimeric domain of signal transducing histidine kinase"/>
    <property type="match status" value="1"/>
</dbReference>
<dbReference type="InterPro" id="IPR003594">
    <property type="entry name" value="HATPase_dom"/>
</dbReference>
<dbReference type="InterPro" id="IPR011006">
    <property type="entry name" value="CheY-like_superfamily"/>
</dbReference>
<evidence type="ECO:0000313" key="18">
    <source>
        <dbReference type="EMBL" id="KWT94648.1"/>
    </source>
</evidence>
<dbReference type="Gene3D" id="1.20.120.160">
    <property type="entry name" value="HPT domain"/>
    <property type="match status" value="1"/>
</dbReference>
<feature type="domain" description="HPt" evidence="17">
    <location>
        <begin position="712"/>
        <end position="806"/>
    </location>
</feature>
<keyword evidence="10" id="KW-0902">Two-component regulatory system</keyword>
<evidence type="ECO:0000256" key="7">
    <source>
        <dbReference type="ARBA" id="ARBA00022741"/>
    </source>
</evidence>
<accession>A0ABR5SJI6</accession>
<keyword evidence="9" id="KW-1133">Transmembrane helix</keyword>
<feature type="modified residue" description="4-aspartylphosphate" evidence="13">
    <location>
        <position position="458"/>
    </location>
</feature>
<evidence type="ECO:0000256" key="9">
    <source>
        <dbReference type="ARBA" id="ARBA00022989"/>
    </source>
</evidence>
<gene>
    <name evidence="18" type="ORF">ASN18_0187</name>
</gene>
<dbReference type="CDD" id="cd00130">
    <property type="entry name" value="PAS"/>
    <property type="match status" value="1"/>
</dbReference>
<evidence type="ECO:0000256" key="1">
    <source>
        <dbReference type="ARBA" id="ARBA00000085"/>
    </source>
</evidence>
<keyword evidence="18" id="KW-0808">Transferase</keyword>
<dbReference type="SMART" id="SM00388">
    <property type="entry name" value="HisKA"/>
    <property type="match status" value="1"/>
</dbReference>
<evidence type="ECO:0000256" key="11">
    <source>
        <dbReference type="ARBA" id="ARBA00023136"/>
    </source>
</evidence>
<keyword evidence="11" id="KW-0472">Membrane</keyword>
<dbReference type="PROSITE" id="PS50110">
    <property type="entry name" value="RESPONSE_REGULATORY"/>
    <property type="match status" value="2"/>
</dbReference>
<keyword evidence="4" id="KW-1003">Cell membrane</keyword>
<evidence type="ECO:0000256" key="12">
    <source>
        <dbReference type="PROSITE-ProRule" id="PRU00110"/>
    </source>
</evidence>
<evidence type="ECO:0000313" key="19">
    <source>
        <dbReference type="Proteomes" id="UP000060487"/>
    </source>
</evidence>
<dbReference type="SMART" id="SM00091">
    <property type="entry name" value="PAS"/>
    <property type="match status" value="1"/>
</dbReference>
<dbReference type="InterPro" id="IPR008207">
    <property type="entry name" value="Sig_transdc_His_kin_Hpt_dom"/>
</dbReference>
<dbReference type="Pfam" id="PF02518">
    <property type="entry name" value="HATPase_c"/>
    <property type="match status" value="1"/>
</dbReference>
<feature type="domain" description="Response regulatory" evidence="15">
    <location>
        <begin position="406"/>
        <end position="526"/>
    </location>
</feature>
<dbReference type="EC" id="2.7.13.3" evidence="3"/>
<dbReference type="GO" id="GO:0004673">
    <property type="term" value="F:protein histidine kinase activity"/>
    <property type="evidence" value="ECO:0007669"/>
    <property type="project" value="UniProtKB-EC"/>
</dbReference>
<dbReference type="Gene3D" id="3.30.565.10">
    <property type="entry name" value="Histidine kinase-like ATPase, C-terminal domain"/>
    <property type="match status" value="1"/>
</dbReference>
<dbReference type="CDD" id="cd00082">
    <property type="entry name" value="HisKA"/>
    <property type="match status" value="1"/>
</dbReference>
<evidence type="ECO:0000256" key="3">
    <source>
        <dbReference type="ARBA" id="ARBA00012438"/>
    </source>
</evidence>
<keyword evidence="7" id="KW-0547">Nucleotide-binding</keyword>
<dbReference type="SUPFAM" id="SSF55874">
    <property type="entry name" value="ATPase domain of HSP90 chaperone/DNA topoisomerase II/histidine kinase"/>
    <property type="match status" value="1"/>
</dbReference>
<dbReference type="InterPro" id="IPR036097">
    <property type="entry name" value="HisK_dim/P_sf"/>
</dbReference>
<keyword evidence="19" id="KW-1185">Reference proteome</keyword>
<keyword evidence="6" id="KW-0812">Transmembrane</keyword>
<evidence type="ECO:0000256" key="10">
    <source>
        <dbReference type="ARBA" id="ARBA00023012"/>
    </source>
</evidence>
<comment type="catalytic activity">
    <reaction evidence="1">
        <text>ATP + protein L-histidine = ADP + protein N-phospho-L-histidine.</text>
        <dbReference type="EC" id="2.7.13.3"/>
    </reaction>
</comment>
<dbReference type="Pfam" id="PF00989">
    <property type="entry name" value="PAS"/>
    <property type="match status" value="1"/>
</dbReference>
<dbReference type="EMBL" id="LNQR01000004">
    <property type="protein sequence ID" value="KWT94648.1"/>
    <property type="molecule type" value="Genomic_DNA"/>
</dbReference>
<comment type="caution">
    <text evidence="18">The sequence shown here is derived from an EMBL/GenBank/DDBJ whole genome shotgun (WGS) entry which is preliminary data.</text>
</comment>